<evidence type="ECO:0000256" key="1">
    <source>
        <dbReference type="ARBA" id="ARBA00004651"/>
    </source>
</evidence>
<dbReference type="EMBL" id="CP002049">
    <property type="protein sequence ID" value="ADI13722.1"/>
    <property type="molecule type" value="Genomic_DNA"/>
</dbReference>
<feature type="domain" description="ABC transmembrane type-1" evidence="8">
    <location>
        <begin position="65"/>
        <end position="282"/>
    </location>
</feature>
<accession>D7CSV5</accession>
<gene>
    <name evidence="9" type="ordered locus">Trad_0586</name>
</gene>
<comment type="similarity">
    <text evidence="7">Belongs to the binding-protein-dependent transport system permease family.</text>
</comment>
<organism evidence="9 10">
    <name type="scientific">Truepera radiovictrix (strain DSM 17093 / CIP 108686 / LMG 22925 / RQ-24)</name>
    <dbReference type="NCBI Taxonomy" id="649638"/>
    <lineage>
        <taxon>Bacteria</taxon>
        <taxon>Thermotogati</taxon>
        <taxon>Deinococcota</taxon>
        <taxon>Deinococci</taxon>
        <taxon>Trueperales</taxon>
        <taxon>Trueperaceae</taxon>
        <taxon>Truepera</taxon>
    </lineage>
</organism>
<feature type="transmembrane region" description="Helical" evidence="7">
    <location>
        <begin position="160"/>
        <end position="181"/>
    </location>
</feature>
<keyword evidence="2 7" id="KW-0813">Transport</keyword>
<dbReference type="GO" id="GO:0055085">
    <property type="term" value="P:transmembrane transport"/>
    <property type="evidence" value="ECO:0007669"/>
    <property type="project" value="InterPro"/>
</dbReference>
<name>D7CSV5_TRURR</name>
<keyword evidence="6 7" id="KW-0472">Membrane</keyword>
<dbReference type="PANTHER" id="PTHR43744:SF8">
    <property type="entry name" value="SN-GLYCEROL-3-PHOSPHATE TRANSPORT SYSTEM PERMEASE PROTEIN UGPE"/>
    <property type="match status" value="1"/>
</dbReference>
<dbReference type="AlphaFoldDB" id="D7CSV5"/>
<protein>
    <submittedName>
        <fullName evidence="9">Binding-protein-dependent transport systems inner membrane component</fullName>
    </submittedName>
</protein>
<dbReference type="Gene3D" id="1.10.3720.10">
    <property type="entry name" value="MetI-like"/>
    <property type="match status" value="1"/>
</dbReference>
<dbReference type="HOGENOM" id="CLU_016047_1_1_0"/>
<keyword evidence="10" id="KW-1185">Reference proteome</keyword>
<dbReference type="PROSITE" id="PS50928">
    <property type="entry name" value="ABC_TM1"/>
    <property type="match status" value="1"/>
</dbReference>
<evidence type="ECO:0000256" key="4">
    <source>
        <dbReference type="ARBA" id="ARBA00022692"/>
    </source>
</evidence>
<dbReference type="CDD" id="cd06261">
    <property type="entry name" value="TM_PBP2"/>
    <property type="match status" value="1"/>
</dbReference>
<dbReference type="Proteomes" id="UP000000379">
    <property type="component" value="Chromosome"/>
</dbReference>
<keyword evidence="5 7" id="KW-1133">Transmembrane helix</keyword>
<feature type="transmembrane region" description="Helical" evidence="7">
    <location>
        <begin position="202"/>
        <end position="225"/>
    </location>
</feature>
<comment type="subcellular location">
    <subcellularLocation>
        <location evidence="1 7">Cell membrane</location>
        <topology evidence="1 7">Multi-pass membrane protein</topology>
    </subcellularLocation>
</comment>
<evidence type="ECO:0000256" key="6">
    <source>
        <dbReference type="ARBA" id="ARBA00023136"/>
    </source>
</evidence>
<keyword evidence="4 7" id="KW-0812">Transmembrane</keyword>
<reference evidence="9 10" key="2">
    <citation type="journal article" date="2011" name="Stand. Genomic Sci.">
        <title>Complete genome sequence of Truepera radiovictrix type strain (RQ-24).</title>
        <authorList>
            <person name="Ivanova N."/>
            <person name="Rohde C."/>
            <person name="Munk C."/>
            <person name="Nolan M."/>
            <person name="Lucas S."/>
            <person name="Del Rio T.G."/>
            <person name="Tice H."/>
            <person name="Deshpande S."/>
            <person name="Cheng J.F."/>
            <person name="Tapia R."/>
            <person name="Han C."/>
            <person name="Goodwin L."/>
            <person name="Pitluck S."/>
            <person name="Liolios K."/>
            <person name="Mavromatis K."/>
            <person name="Mikhailova N."/>
            <person name="Pati A."/>
            <person name="Chen A."/>
            <person name="Palaniappan K."/>
            <person name="Land M."/>
            <person name="Hauser L."/>
            <person name="Chang Y.J."/>
            <person name="Jeffries C.D."/>
            <person name="Brambilla E."/>
            <person name="Rohde M."/>
            <person name="Goker M."/>
            <person name="Tindall B.J."/>
            <person name="Woyke T."/>
            <person name="Bristow J."/>
            <person name="Eisen J.A."/>
            <person name="Markowitz V."/>
            <person name="Hugenholtz P."/>
            <person name="Kyrpides N.C."/>
            <person name="Klenk H.P."/>
            <person name="Lapidus A."/>
        </authorList>
    </citation>
    <scope>NUCLEOTIDE SEQUENCE [LARGE SCALE GENOMIC DNA]</scope>
    <source>
        <strain evidence="10">DSM 17093 / CIP 108686 / LMG 22925 / RQ-24</strain>
    </source>
</reference>
<dbReference type="KEGG" id="tra:Trad_0586"/>
<evidence type="ECO:0000256" key="7">
    <source>
        <dbReference type="RuleBase" id="RU363032"/>
    </source>
</evidence>
<evidence type="ECO:0000259" key="8">
    <source>
        <dbReference type="PROSITE" id="PS50928"/>
    </source>
</evidence>
<feature type="transmembrane region" description="Helical" evidence="7">
    <location>
        <begin position="69"/>
        <end position="93"/>
    </location>
</feature>
<evidence type="ECO:0000256" key="2">
    <source>
        <dbReference type="ARBA" id="ARBA00022448"/>
    </source>
</evidence>
<dbReference type="SUPFAM" id="SSF161098">
    <property type="entry name" value="MetI-like"/>
    <property type="match status" value="1"/>
</dbReference>
<proteinExistence type="inferred from homology"/>
<dbReference type="STRING" id="649638.Trad_0586"/>
<dbReference type="PANTHER" id="PTHR43744">
    <property type="entry name" value="ABC TRANSPORTER PERMEASE PROTEIN MG189-RELATED-RELATED"/>
    <property type="match status" value="1"/>
</dbReference>
<dbReference type="InterPro" id="IPR000515">
    <property type="entry name" value="MetI-like"/>
</dbReference>
<evidence type="ECO:0000256" key="3">
    <source>
        <dbReference type="ARBA" id="ARBA00022475"/>
    </source>
</evidence>
<dbReference type="RefSeq" id="WP_013177102.1">
    <property type="nucleotide sequence ID" value="NC_014221.1"/>
</dbReference>
<dbReference type="GO" id="GO:0005886">
    <property type="term" value="C:plasma membrane"/>
    <property type="evidence" value="ECO:0007669"/>
    <property type="project" value="UniProtKB-SubCell"/>
</dbReference>
<feature type="transmembrane region" description="Helical" evidence="7">
    <location>
        <begin position="100"/>
        <end position="121"/>
    </location>
</feature>
<dbReference type="Pfam" id="PF00528">
    <property type="entry name" value="BPD_transp_1"/>
    <property type="match status" value="1"/>
</dbReference>
<dbReference type="eggNOG" id="COG0395">
    <property type="taxonomic scope" value="Bacteria"/>
</dbReference>
<dbReference type="PROSITE" id="PS51257">
    <property type="entry name" value="PROKAR_LIPOPROTEIN"/>
    <property type="match status" value="1"/>
</dbReference>
<reference evidence="10" key="1">
    <citation type="submission" date="2010-05" db="EMBL/GenBank/DDBJ databases">
        <title>The complete genome of Truepera radiovictris DSM 17093.</title>
        <authorList>
            <consortium name="US DOE Joint Genome Institute (JGI-PGF)"/>
            <person name="Lucas S."/>
            <person name="Copeland A."/>
            <person name="Lapidus A."/>
            <person name="Glavina del Rio T."/>
            <person name="Dalin E."/>
            <person name="Tice H."/>
            <person name="Bruce D."/>
            <person name="Goodwin L."/>
            <person name="Pitluck S."/>
            <person name="Kyrpides N."/>
            <person name="Mavromatis K."/>
            <person name="Ovchinnikova G."/>
            <person name="Munk A.C."/>
            <person name="Detter J.C."/>
            <person name="Han C."/>
            <person name="Tapia R."/>
            <person name="Land M."/>
            <person name="Hauser L."/>
            <person name="Markowitz V."/>
            <person name="Cheng J.-F."/>
            <person name="Hugenholtz P."/>
            <person name="Woyke T."/>
            <person name="Wu D."/>
            <person name="Tindall B."/>
            <person name="Pomrenke H.G."/>
            <person name="Brambilla E."/>
            <person name="Klenk H.-P."/>
            <person name="Eisen J.A."/>
        </authorList>
    </citation>
    <scope>NUCLEOTIDE SEQUENCE [LARGE SCALE GENOMIC DNA]</scope>
    <source>
        <strain evidence="10">DSM 17093 / CIP 108686 / LMG 22925 / RQ-24</strain>
    </source>
</reference>
<feature type="transmembrane region" description="Helical" evidence="7">
    <location>
        <begin position="261"/>
        <end position="282"/>
    </location>
</feature>
<keyword evidence="3" id="KW-1003">Cell membrane</keyword>
<dbReference type="InterPro" id="IPR035906">
    <property type="entry name" value="MetI-like_sf"/>
</dbReference>
<evidence type="ECO:0000313" key="10">
    <source>
        <dbReference type="Proteomes" id="UP000000379"/>
    </source>
</evidence>
<sequence length="296" mass="33014">MSRRTWLIHLLLVLSCVIVTAPIVFAMVKATQTRAQVLSPSLVPGTELVNNVRAAWTTGNLGVYMRNSLVVAFAVTFGKTLLSLMAATALVYFQFPFKRFFFGFILLTLLTPLEVLVLPLFDLVSQPPPASWEALWAWLRDPRAVLLEPGPFGFGWANTYFAIIVPFLASATGVFLFHQHFRSIPRSLADAAKIDGAGPLRFLANVLVPMSWNTIGALAVIQFVYVWDQYLWPRIIIRREETQVVQVGLSFILNASDRTEWGQVMAAALITILPPLVVFGLLQEQFMRGFALSSDK</sequence>
<evidence type="ECO:0000256" key="5">
    <source>
        <dbReference type="ARBA" id="ARBA00022989"/>
    </source>
</evidence>
<evidence type="ECO:0000313" key="9">
    <source>
        <dbReference type="EMBL" id="ADI13722.1"/>
    </source>
</evidence>